<dbReference type="EMBL" id="JASBWU010000004">
    <property type="protein sequence ID" value="KAJ9122613.1"/>
    <property type="molecule type" value="Genomic_DNA"/>
</dbReference>
<proteinExistence type="predicted"/>
<comment type="caution">
    <text evidence="1">The sequence shown here is derived from an EMBL/GenBank/DDBJ whole genome shotgun (WGS) entry which is preliminary data.</text>
</comment>
<dbReference type="Proteomes" id="UP001243375">
    <property type="component" value="Unassembled WGS sequence"/>
</dbReference>
<organism evidence="1 2">
    <name type="scientific">Naganishia vaughanmartiniae</name>
    <dbReference type="NCBI Taxonomy" id="1424756"/>
    <lineage>
        <taxon>Eukaryota</taxon>
        <taxon>Fungi</taxon>
        <taxon>Dikarya</taxon>
        <taxon>Basidiomycota</taxon>
        <taxon>Agaricomycotina</taxon>
        <taxon>Tremellomycetes</taxon>
        <taxon>Filobasidiales</taxon>
        <taxon>Filobasidiaceae</taxon>
        <taxon>Naganishia</taxon>
    </lineage>
</organism>
<sequence length="62" mass="6744">MSGTHTTEAEKMVNIPKTSDSTEKKQEKEQTDVAAKRGENTGKCSLGWHITFSSADADCLTL</sequence>
<keyword evidence="2" id="KW-1185">Reference proteome</keyword>
<name>A0ACC2XG72_9TREE</name>
<protein>
    <submittedName>
        <fullName evidence="1">Uncharacterized protein</fullName>
    </submittedName>
</protein>
<reference evidence="1" key="1">
    <citation type="submission" date="2023-04" db="EMBL/GenBank/DDBJ databases">
        <title>Draft Genome sequencing of Naganishia species isolated from polar environments using Oxford Nanopore Technology.</title>
        <authorList>
            <person name="Leo P."/>
            <person name="Venkateswaran K."/>
        </authorList>
    </citation>
    <scope>NUCLEOTIDE SEQUENCE</scope>
    <source>
        <strain evidence="1">MNA-CCFEE 5425</strain>
    </source>
</reference>
<gene>
    <name evidence="1" type="ORF">QFC22_002042</name>
</gene>
<accession>A0ACC2XG72</accession>
<evidence type="ECO:0000313" key="2">
    <source>
        <dbReference type="Proteomes" id="UP001243375"/>
    </source>
</evidence>
<evidence type="ECO:0000313" key="1">
    <source>
        <dbReference type="EMBL" id="KAJ9122613.1"/>
    </source>
</evidence>